<comment type="caution">
    <text evidence="1">The sequence shown here is derived from an EMBL/GenBank/DDBJ whole genome shotgun (WGS) entry which is preliminary data.</text>
</comment>
<name>A0AAN7EFM4_QUERU</name>
<keyword evidence="2" id="KW-1185">Reference proteome</keyword>
<dbReference type="EMBL" id="JAXUIC010000010">
    <property type="protein sequence ID" value="KAK4569291.1"/>
    <property type="molecule type" value="Genomic_DNA"/>
</dbReference>
<evidence type="ECO:0000313" key="2">
    <source>
        <dbReference type="Proteomes" id="UP001324115"/>
    </source>
</evidence>
<dbReference type="AlphaFoldDB" id="A0AAN7EFM4"/>
<dbReference type="InterPro" id="IPR010530">
    <property type="entry name" value="B12D"/>
</dbReference>
<dbReference type="Proteomes" id="UP001324115">
    <property type="component" value="Unassembled WGS sequence"/>
</dbReference>
<dbReference type="PANTHER" id="PTHR33919">
    <property type="entry name" value="OS09G0127700 PROTEIN"/>
    <property type="match status" value="1"/>
</dbReference>
<organism evidence="1 2">
    <name type="scientific">Quercus rubra</name>
    <name type="common">Northern red oak</name>
    <name type="synonym">Quercus borealis</name>
    <dbReference type="NCBI Taxonomy" id="3512"/>
    <lineage>
        <taxon>Eukaryota</taxon>
        <taxon>Viridiplantae</taxon>
        <taxon>Streptophyta</taxon>
        <taxon>Embryophyta</taxon>
        <taxon>Tracheophyta</taxon>
        <taxon>Spermatophyta</taxon>
        <taxon>Magnoliopsida</taxon>
        <taxon>eudicotyledons</taxon>
        <taxon>Gunneridae</taxon>
        <taxon>Pentapetalae</taxon>
        <taxon>rosids</taxon>
        <taxon>fabids</taxon>
        <taxon>Fagales</taxon>
        <taxon>Fagaceae</taxon>
        <taxon>Quercus</taxon>
    </lineage>
</organism>
<accession>A0AAN7EFM4</accession>
<sequence>MAFRSTSIWKRMVSGLGGGGGGGGRATYATSTSPKLKAFAPTADLAHDGSNVAVKGDFVPVYVAIGMITLSMGLGIYTATQHLVNDPTVRVNKKRRETIPEVVEPERVVNEAERFVKKSFFRKVAHIQEFNHVIPDDTIRKDIYAHRPRVETLQSVGIDPKHL</sequence>
<proteinExistence type="predicted"/>
<gene>
    <name evidence="1" type="ORF">RGQ29_004623</name>
</gene>
<protein>
    <submittedName>
        <fullName evidence="1">Uncharacterized protein</fullName>
    </submittedName>
</protein>
<dbReference type="PANTHER" id="PTHR33919:SF11">
    <property type="entry name" value="EXPRESSED PROTEIN"/>
    <property type="match status" value="1"/>
</dbReference>
<dbReference type="Pfam" id="PF06522">
    <property type="entry name" value="B12D"/>
    <property type="match status" value="1"/>
</dbReference>
<evidence type="ECO:0000313" key="1">
    <source>
        <dbReference type="EMBL" id="KAK4569291.1"/>
    </source>
</evidence>
<reference evidence="1 2" key="1">
    <citation type="journal article" date="2023" name="G3 (Bethesda)">
        <title>A haplotype-resolved chromosome-scale genome for Quercus rubra L. provides insights into the genetics of adaptive traits for red oak species.</title>
        <authorList>
            <person name="Kapoor B."/>
            <person name="Jenkins J."/>
            <person name="Schmutz J."/>
            <person name="Zhebentyayeva T."/>
            <person name="Kuelheim C."/>
            <person name="Coggeshall M."/>
            <person name="Heim C."/>
            <person name="Lasky J.R."/>
            <person name="Leites L."/>
            <person name="Islam-Faridi N."/>
            <person name="Romero-Severson J."/>
            <person name="DeLeo V.L."/>
            <person name="Lucas S.M."/>
            <person name="Lazic D."/>
            <person name="Gailing O."/>
            <person name="Carlson J."/>
            <person name="Staton M."/>
        </authorList>
    </citation>
    <scope>NUCLEOTIDE SEQUENCE [LARGE SCALE GENOMIC DNA]</scope>
    <source>
        <strain evidence="1">Pseudo-F2</strain>
    </source>
</reference>